<keyword evidence="9 12" id="KW-1133">Transmembrane helix</keyword>
<dbReference type="EMBL" id="AZEH01000014">
    <property type="protein sequence ID" value="KRL06227.1"/>
    <property type="molecule type" value="Genomic_DNA"/>
</dbReference>
<dbReference type="Gene3D" id="3.30.2010.10">
    <property type="entry name" value="Metalloproteases ('zincins'), catalytic domain"/>
    <property type="match status" value="1"/>
</dbReference>
<dbReference type="GO" id="GO:0008270">
    <property type="term" value="F:zinc ion binding"/>
    <property type="evidence" value="ECO:0007669"/>
    <property type="project" value="UniProtKB-UniRule"/>
</dbReference>
<dbReference type="PATRIC" id="fig|1423777.3.peg.239"/>
<accession>A0A0R1MNV0</accession>
<dbReference type="OrthoDB" id="15218at2"/>
<keyword evidence="3 12" id="KW-1003">Cell membrane</keyword>
<evidence type="ECO:0000256" key="3">
    <source>
        <dbReference type="ARBA" id="ARBA00022475"/>
    </source>
</evidence>
<feature type="transmembrane region" description="Helical" evidence="12">
    <location>
        <begin position="40"/>
        <end position="59"/>
    </location>
</feature>
<evidence type="ECO:0000256" key="1">
    <source>
        <dbReference type="ARBA" id="ARBA00004651"/>
    </source>
</evidence>
<feature type="domain" description="Peptidase M48" evidence="13">
    <location>
        <begin position="79"/>
        <end position="296"/>
    </location>
</feature>
<dbReference type="EC" id="3.4.24.-" evidence="12"/>
<evidence type="ECO:0000256" key="8">
    <source>
        <dbReference type="ARBA" id="ARBA00022833"/>
    </source>
</evidence>
<feature type="transmembrane region" description="Helical" evidence="12">
    <location>
        <begin position="160"/>
        <end position="182"/>
    </location>
</feature>
<keyword evidence="11 12" id="KW-0472">Membrane</keyword>
<evidence type="ECO:0000256" key="5">
    <source>
        <dbReference type="ARBA" id="ARBA00022692"/>
    </source>
</evidence>
<dbReference type="RefSeq" id="WP_057895268.1">
    <property type="nucleotide sequence ID" value="NZ_AZEH01000014.1"/>
</dbReference>
<dbReference type="HAMAP" id="MF_00188">
    <property type="entry name" value="Pept_M48_protease_HtpX"/>
    <property type="match status" value="1"/>
</dbReference>
<organism evidence="14 15">
    <name type="scientific">Liquorilactobacillus oeni DSM 19972</name>
    <dbReference type="NCBI Taxonomy" id="1423777"/>
    <lineage>
        <taxon>Bacteria</taxon>
        <taxon>Bacillati</taxon>
        <taxon>Bacillota</taxon>
        <taxon>Bacilli</taxon>
        <taxon>Lactobacillales</taxon>
        <taxon>Lactobacillaceae</taxon>
        <taxon>Liquorilactobacillus</taxon>
    </lineage>
</organism>
<dbReference type="AlphaFoldDB" id="A0A0R1MNV0"/>
<proteinExistence type="inferred from homology"/>
<keyword evidence="15" id="KW-1185">Reference proteome</keyword>
<feature type="active site" evidence="12">
    <location>
        <position position="145"/>
    </location>
</feature>
<evidence type="ECO:0000313" key="14">
    <source>
        <dbReference type="EMBL" id="KRL06227.1"/>
    </source>
</evidence>
<reference evidence="14 15" key="1">
    <citation type="journal article" date="2015" name="Genome Announc.">
        <title>Expanding the biotechnology potential of lactobacilli through comparative genomics of 213 strains and associated genera.</title>
        <authorList>
            <person name="Sun Z."/>
            <person name="Harris H.M."/>
            <person name="McCann A."/>
            <person name="Guo C."/>
            <person name="Argimon S."/>
            <person name="Zhang W."/>
            <person name="Yang X."/>
            <person name="Jeffery I.B."/>
            <person name="Cooney J.C."/>
            <person name="Kagawa T.F."/>
            <person name="Liu W."/>
            <person name="Song Y."/>
            <person name="Salvetti E."/>
            <person name="Wrobel A."/>
            <person name="Rasinkangas P."/>
            <person name="Parkhill J."/>
            <person name="Rea M.C."/>
            <person name="O'Sullivan O."/>
            <person name="Ritari J."/>
            <person name="Douillard F.P."/>
            <person name="Paul Ross R."/>
            <person name="Yang R."/>
            <person name="Briner A.E."/>
            <person name="Felis G.E."/>
            <person name="de Vos W.M."/>
            <person name="Barrangou R."/>
            <person name="Klaenhammer T.R."/>
            <person name="Caufield P.W."/>
            <person name="Cui Y."/>
            <person name="Zhang H."/>
            <person name="O'Toole P.W."/>
        </authorList>
    </citation>
    <scope>NUCLEOTIDE SEQUENCE [LARGE SCALE GENOMIC DNA]</scope>
    <source>
        <strain evidence="14 15">DSM 19972</strain>
    </source>
</reference>
<dbReference type="CDD" id="cd07340">
    <property type="entry name" value="M48B_Htpx_like"/>
    <property type="match status" value="1"/>
</dbReference>
<evidence type="ECO:0000256" key="9">
    <source>
        <dbReference type="ARBA" id="ARBA00022989"/>
    </source>
</evidence>
<keyword evidence="10 12" id="KW-0482">Metalloprotease</keyword>
<dbReference type="Proteomes" id="UP000051686">
    <property type="component" value="Unassembled WGS sequence"/>
</dbReference>
<dbReference type="GO" id="GO:0004222">
    <property type="term" value="F:metalloendopeptidase activity"/>
    <property type="evidence" value="ECO:0007669"/>
    <property type="project" value="UniProtKB-UniRule"/>
</dbReference>
<feature type="transmembrane region" description="Helical" evidence="12">
    <location>
        <begin position="12"/>
        <end position="34"/>
    </location>
</feature>
<dbReference type="Pfam" id="PF01435">
    <property type="entry name" value="Peptidase_M48"/>
    <property type="match status" value="1"/>
</dbReference>
<keyword evidence="8 12" id="KW-0862">Zinc</keyword>
<dbReference type="InterPro" id="IPR001915">
    <property type="entry name" value="Peptidase_M48"/>
</dbReference>
<dbReference type="STRING" id="1423777.FD46_GL000229"/>
<protein>
    <recommendedName>
        <fullName evidence="12">Protease HtpX homolog</fullName>
        <ecNumber evidence="12">3.4.24.-</ecNumber>
    </recommendedName>
</protein>
<dbReference type="PANTHER" id="PTHR43221">
    <property type="entry name" value="PROTEASE HTPX"/>
    <property type="match status" value="1"/>
</dbReference>
<evidence type="ECO:0000256" key="11">
    <source>
        <dbReference type="ARBA" id="ARBA00023136"/>
    </source>
</evidence>
<name>A0A0R1MNV0_9LACO</name>
<feature type="binding site" evidence="12">
    <location>
        <position position="226"/>
    </location>
    <ligand>
        <name>Zn(2+)</name>
        <dbReference type="ChEBI" id="CHEBI:29105"/>
        <note>catalytic</note>
    </ligand>
</feature>
<dbReference type="GO" id="GO:0006508">
    <property type="term" value="P:proteolysis"/>
    <property type="evidence" value="ECO:0007669"/>
    <property type="project" value="UniProtKB-KW"/>
</dbReference>
<evidence type="ECO:0000256" key="7">
    <source>
        <dbReference type="ARBA" id="ARBA00022801"/>
    </source>
</evidence>
<evidence type="ECO:0000256" key="10">
    <source>
        <dbReference type="ARBA" id="ARBA00023049"/>
    </source>
</evidence>
<keyword evidence="6 12" id="KW-0479">Metal-binding</keyword>
<evidence type="ECO:0000259" key="13">
    <source>
        <dbReference type="Pfam" id="PF01435"/>
    </source>
</evidence>
<comment type="cofactor">
    <cofactor evidence="12">
        <name>Zn(2+)</name>
        <dbReference type="ChEBI" id="CHEBI:29105"/>
    </cofactor>
    <text evidence="12">Binds 1 zinc ion per subunit.</text>
</comment>
<evidence type="ECO:0000256" key="2">
    <source>
        <dbReference type="ARBA" id="ARBA00009779"/>
    </source>
</evidence>
<keyword evidence="7 12" id="KW-0378">Hydrolase</keyword>
<keyword evidence="14" id="KW-0346">Stress response</keyword>
<gene>
    <name evidence="12" type="primary">htpX</name>
    <name evidence="14" type="ORF">FD46_GL000229</name>
</gene>
<evidence type="ECO:0000313" key="15">
    <source>
        <dbReference type="Proteomes" id="UP000051686"/>
    </source>
</evidence>
<feature type="binding site" evidence="12">
    <location>
        <position position="148"/>
    </location>
    <ligand>
        <name>Zn(2+)</name>
        <dbReference type="ChEBI" id="CHEBI:29105"/>
        <note>catalytic</note>
    </ligand>
</feature>
<sequence>MLFQQIARNKRRTVYVMIAFFLLVLLIGAAVGYVFFDNSYLGVVMAAVLGFFYMIAMLAQSTEIVMGMNHAKEIKQESDFPELWHIVEDMAMVGRVPMPRVFIIADESPNAFATGSNPKHSAVAVTEGLLTRLKREELEGVIAHEVSHIRNYDIRLQTTALALTAVISALVNLGFNSFWWGGTGRRRNNEGGNGTAAILMILSLIVVILAPLAATLAQLALSRNREFLADASGVELTRNPQGLINALEKISQSEPMKAADPSSSSLYIANPFKSGSWTHLFDTHPPIDDRVARLRKM</sequence>
<evidence type="ECO:0000256" key="12">
    <source>
        <dbReference type="HAMAP-Rule" id="MF_00188"/>
    </source>
</evidence>
<dbReference type="NCBIfam" id="NF003425">
    <property type="entry name" value="PRK04897.1"/>
    <property type="match status" value="1"/>
</dbReference>
<comment type="caution">
    <text evidence="14">The sequence shown here is derived from an EMBL/GenBank/DDBJ whole genome shotgun (WGS) entry which is preliminary data.</text>
</comment>
<keyword evidence="4 12" id="KW-0645">Protease</keyword>
<dbReference type="PANTHER" id="PTHR43221:SF1">
    <property type="entry name" value="PROTEASE HTPX"/>
    <property type="match status" value="1"/>
</dbReference>
<evidence type="ECO:0000256" key="6">
    <source>
        <dbReference type="ARBA" id="ARBA00022723"/>
    </source>
</evidence>
<comment type="subcellular location">
    <subcellularLocation>
        <location evidence="1 12">Cell membrane</location>
        <topology evidence="1 12">Multi-pass membrane protein</topology>
    </subcellularLocation>
</comment>
<feature type="transmembrane region" description="Helical" evidence="12">
    <location>
        <begin position="194"/>
        <end position="217"/>
    </location>
</feature>
<dbReference type="InterPro" id="IPR022919">
    <property type="entry name" value="Pept_M48_protease_HtpX"/>
</dbReference>
<dbReference type="InterPro" id="IPR050083">
    <property type="entry name" value="HtpX_protease"/>
</dbReference>
<feature type="binding site" evidence="12">
    <location>
        <position position="144"/>
    </location>
    <ligand>
        <name>Zn(2+)</name>
        <dbReference type="ChEBI" id="CHEBI:29105"/>
        <note>catalytic</note>
    </ligand>
</feature>
<dbReference type="GO" id="GO:0005886">
    <property type="term" value="C:plasma membrane"/>
    <property type="evidence" value="ECO:0007669"/>
    <property type="project" value="UniProtKB-SubCell"/>
</dbReference>
<keyword evidence="5 12" id="KW-0812">Transmembrane</keyword>
<comment type="similarity">
    <text evidence="2 12">Belongs to the peptidase M48B family.</text>
</comment>
<evidence type="ECO:0000256" key="4">
    <source>
        <dbReference type="ARBA" id="ARBA00022670"/>
    </source>
</evidence>